<protein>
    <submittedName>
        <fullName evidence="2">Os12g0578000 protein</fullName>
    </submittedName>
</protein>
<feature type="non-terminal residue" evidence="2">
    <location>
        <position position="1"/>
    </location>
</feature>
<evidence type="ECO:0000256" key="1">
    <source>
        <dbReference type="SAM" id="MobiDB-lite"/>
    </source>
</evidence>
<dbReference type="EMBL" id="AP014968">
    <property type="protein sequence ID" value="BAT17795.1"/>
    <property type="molecule type" value="Genomic_DNA"/>
</dbReference>
<evidence type="ECO:0000313" key="3">
    <source>
        <dbReference type="Proteomes" id="UP000059680"/>
    </source>
</evidence>
<dbReference type="STRING" id="39947.A0A0P0YC47"/>
<reference evidence="3" key="1">
    <citation type="journal article" date="2005" name="Nature">
        <title>The map-based sequence of the rice genome.</title>
        <authorList>
            <consortium name="International rice genome sequencing project (IRGSP)"/>
            <person name="Matsumoto T."/>
            <person name="Wu J."/>
            <person name="Kanamori H."/>
            <person name="Katayose Y."/>
            <person name="Fujisawa M."/>
            <person name="Namiki N."/>
            <person name="Mizuno H."/>
            <person name="Yamamoto K."/>
            <person name="Antonio B.A."/>
            <person name="Baba T."/>
            <person name="Sakata K."/>
            <person name="Nagamura Y."/>
            <person name="Aoki H."/>
            <person name="Arikawa K."/>
            <person name="Arita K."/>
            <person name="Bito T."/>
            <person name="Chiden Y."/>
            <person name="Fujitsuka N."/>
            <person name="Fukunaka R."/>
            <person name="Hamada M."/>
            <person name="Harada C."/>
            <person name="Hayashi A."/>
            <person name="Hijishita S."/>
            <person name="Honda M."/>
            <person name="Hosokawa S."/>
            <person name="Ichikawa Y."/>
            <person name="Idonuma A."/>
            <person name="Iijima M."/>
            <person name="Ikeda M."/>
            <person name="Ikeno M."/>
            <person name="Ito K."/>
            <person name="Ito S."/>
            <person name="Ito T."/>
            <person name="Ito Y."/>
            <person name="Ito Y."/>
            <person name="Iwabuchi A."/>
            <person name="Kamiya K."/>
            <person name="Karasawa W."/>
            <person name="Kurita K."/>
            <person name="Katagiri S."/>
            <person name="Kikuta A."/>
            <person name="Kobayashi H."/>
            <person name="Kobayashi N."/>
            <person name="Machita K."/>
            <person name="Maehara T."/>
            <person name="Masukawa M."/>
            <person name="Mizubayashi T."/>
            <person name="Mukai Y."/>
            <person name="Nagasaki H."/>
            <person name="Nagata Y."/>
            <person name="Naito S."/>
            <person name="Nakashima M."/>
            <person name="Nakama Y."/>
            <person name="Nakamichi Y."/>
            <person name="Nakamura M."/>
            <person name="Meguro A."/>
            <person name="Negishi M."/>
            <person name="Ohta I."/>
            <person name="Ohta T."/>
            <person name="Okamoto M."/>
            <person name="Ono N."/>
            <person name="Saji S."/>
            <person name="Sakaguchi M."/>
            <person name="Sakai K."/>
            <person name="Shibata M."/>
            <person name="Shimokawa T."/>
            <person name="Song J."/>
            <person name="Takazaki Y."/>
            <person name="Terasawa K."/>
            <person name="Tsugane M."/>
            <person name="Tsuji K."/>
            <person name="Ueda S."/>
            <person name="Waki K."/>
            <person name="Yamagata H."/>
            <person name="Yamamoto M."/>
            <person name="Yamamoto S."/>
            <person name="Yamane H."/>
            <person name="Yoshiki S."/>
            <person name="Yoshihara R."/>
            <person name="Yukawa K."/>
            <person name="Zhong H."/>
            <person name="Yano M."/>
            <person name="Yuan Q."/>
            <person name="Ouyang S."/>
            <person name="Liu J."/>
            <person name="Jones K.M."/>
            <person name="Gansberger K."/>
            <person name="Moffat K."/>
            <person name="Hill J."/>
            <person name="Bera J."/>
            <person name="Fadrosh D."/>
            <person name="Jin S."/>
            <person name="Johri S."/>
            <person name="Kim M."/>
            <person name="Overton L."/>
            <person name="Reardon M."/>
            <person name="Tsitrin T."/>
            <person name="Vuong H."/>
            <person name="Weaver B."/>
            <person name="Ciecko A."/>
            <person name="Tallon L."/>
            <person name="Jackson J."/>
            <person name="Pai G."/>
            <person name="Aken S.V."/>
            <person name="Utterback T."/>
            <person name="Reidmuller S."/>
            <person name="Feldblyum T."/>
            <person name="Hsiao J."/>
            <person name="Zismann V."/>
            <person name="Iobst S."/>
            <person name="de Vazeille A.R."/>
            <person name="Buell C.R."/>
            <person name="Ying K."/>
            <person name="Li Y."/>
            <person name="Lu T."/>
            <person name="Huang Y."/>
            <person name="Zhao Q."/>
            <person name="Feng Q."/>
            <person name="Zhang L."/>
            <person name="Zhu J."/>
            <person name="Weng Q."/>
            <person name="Mu J."/>
            <person name="Lu Y."/>
            <person name="Fan D."/>
            <person name="Liu Y."/>
            <person name="Guan J."/>
            <person name="Zhang Y."/>
            <person name="Yu S."/>
            <person name="Liu X."/>
            <person name="Zhang Y."/>
            <person name="Hong G."/>
            <person name="Han B."/>
            <person name="Choisne N."/>
            <person name="Demange N."/>
            <person name="Orjeda G."/>
            <person name="Samain S."/>
            <person name="Cattolico L."/>
            <person name="Pelletier E."/>
            <person name="Couloux A."/>
            <person name="Segurens B."/>
            <person name="Wincker P."/>
            <person name="D'Hont A."/>
            <person name="Scarpelli C."/>
            <person name="Weissenbach J."/>
            <person name="Salanoubat M."/>
            <person name="Quetier F."/>
            <person name="Yu Y."/>
            <person name="Kim H.R."/>
            <person name="Rambo T."/>
            <person name="Currie J."/>
            <person name="Collura K."/>
            <person name="Luo M."/>
            <person name="Yang T."/>
            <person name="Ammiraju J.S.S."/>
            <person name="Engler F."/>
            <person name="Soderlund C."/>
            <person name="Wing R.A."/>
            <person name="Palmer L.E."/>
            <person name="de la Bastide M."/>
            <person name="Spiegel L."/>
            <person name="Nascimento L."/>
            <person name="Zutavern T."/>
            <person name="O'Shaughnessy A."/>
            <person name="Dike S."/>
            <person name="Dedhia N."/>
            <person name="Preston R."/>
            <person name="Balija V."/>
            <person name="McCombie W.R."/>
            <person name="Chow T."/>
            <person name="Chen H."/>
            <person name="Chung M."/>
            <person name="Chen C."/>
            <person name="Shaw J."/>
            <person name="Wu H."/>
            <person name="Hsiao K."/>
            <person name="Chao Y."/>
            <person name="Chu M."/>
            <person name="Cheng C."/>
            <person name="Hour A."/>
            <person name="Lee P."/>
            <person name="Lin S."/>
            <person name="Lin Y."/>
            <person name="Liou J."/>
            <person name="Liu S."/>
            <person name="Hsing Y."/>
            <person name="Raghuvanshi S."/>
            <person name="Mohanty A."/>
            <person name="Bharti A.K."/>
            <person name="Gaur A."/>
            <person name="Gupta V."/>
            <person name="Kumar D."/>
            <person name="Ravi V."/>
            <person name="Vij S."/>
            <person name="Kapur A."/>
            <person name="Khurana P."/>
            <person name="Khurana P."/>
            <person name="Khurana J.P."/>
            <person name="Tyagi A.K."/>
            <person name="Gaikwad K."/>
            <person name="Singh A."/>
            <person name="Dalal V."/>
            <person name="Srivastava S."/>
            <person name="Dixit A."/>
            <person name="Pal A.K."/>
            <person name="Ghazi I.A."/>
            <person name="Yadav M."/>
            <person name="Pandit A."/>
            <person name="Bhargava A."/>
            <person name="Sureshbabu K."/>
            <person name="Batra K."/>
            <person name="Sharma T.R."/>
            <person name="Mohapatra T."/>
            <person name="Singh N.K."/>
            <person name="Messing J."/>
            <person name="Nelson A.B."/>
            <person name="Fuks G."/>
            <person name="Kavchok S."/>
            <person name="Keizer G."/>
            <person name="Linton E."/>
            <person name="Llaca V."/>
            <person name="Song R."/>
            <person name="Tanyolac B."/>
            <person name="Young S."/>
            <person name="Ho-Il K."/>
            <person name="Hahn J.H."/>
            <person name="Sangsakoo G."/>
            <person name="Vanavichit A."/>
            <person name="de Mattos Luiz.A.T."/>
            <person name="Zimmer P.D."/>
            <person name="Malone G."/>
            <person name="Dellagostin O."/>
            <person name="de Oliveira A.C."/>
            <person name="Bevan M."/>
            <person name="Bancroft I."/>
            <person name="Minx P."/>
            <person name="Cordum H."/>
            <person name="Wilson R."/>
            <person name="Cheng Z."/>
            <person name="Jin W."/>
            <person name="Jiang J."/>
            <person name="Leong S.A."/>
            <person name="Iwama H."/>
            <person name="Gojobori T."/>
            <person name="Itoh T."/>
            <person name="Niimura Y."/>
            <person name="Fujii Y."/>
            <person name="Habara T."/>
            <person name="Sakai H."/>
            <person name="Sato Y."/>
            <person name="Wilson G."/>
            <person name="Kumar K."/>
            <person name="McCouch S."/>
            <person name="Juretic N."/>
            <person name="Hoen D."/>
            <person name="Wright S."/>
            <person name="Bruskiewich R."/>
            <person name="Bureau T."/>
            <person name="Miyao A."/>
            <person name="Hirochika H."/>
            <person name="Nishikawa T."/>
            <person name="Kadowaki K."/>
            <person name="Sugiura M."/>
            <person name="Burr B."/>
            <person name="Sasaki T."/>
        </authorList>
    </citation>
    <scope>NUCLEOTIDE SEQUENCE [LARGE SCALE GENOMIC DNA]</scope>
    <source>
        <strain evidence="3">cv. Nipponbare</strain>
    </source>
</reference>
<name>A0A0P0YC47_ORYSJ</name>
<feature type="region of interest" description="Disordered" evidence="1">
    <location>
        <begin position="1"/>
        <end position="25"/>
    </location>
</feature>
<dbReference type="InterPro" id="IPR011990">
    <property type="entry name" value="TPR-like_helical_dom_sf"/>
</dbReference>
<dbReference type="Gene3D" id="1.25.40.10">
    <property type="entry name" value="Tetratricopeptide repeat domain"/>
    <property type="match status" value="1"/>
</dbReference>
<dbReference type="AlphaFoldDB" id="A0A0P0YC47"/>
<sequence>TTLAPSPASPSSPATPLSPRLFSGDRRRRRRRGFVKWSMSMSTAASSSASAVRPPPTWGAPSQRRLVEQHLASLPRGLPRAAHVRELHAQVLKQGLHLNPRAAARLVSAYALLRLLPSSRRVFDAIRDPHADAFLANTMLRAYALGGRAARRARRVLRHAAQGQLHLLLPHQGALRRGRRPGPRGALARRQARVRRGHLRRERAYRRLLQERRVLGRPEGVRRNAGAGCRVLEHGYGGDGAGGGAGWREEVV</sequence>
<feature type="compositionally biased region" description="Low complexity" evidence="1">
    <location>
        <begin position="1"/>
        <end position="19"/>
    </location>
</feature>
<organism evidence="2 3">
    <name type="scientific">Oryza sativa subsp. japonica</name>
    <name type="common">Rice</name>
    <dbReference type="NCBI Taxonomy" id="39947"/>
    <lineage>
        <taxon>Eukaryota</taxon>
        <taxon>Viridiplantae</taxon>
        <taxon>Streptophyta</taxon>
        <taxon>Embryophyta</taxon>
        <taxon>Tracheophyta</taxon>
        <taxon>Spermatophyta</taxon>
        <taxon>Magnoliopsida</taxon>
        <taxon>Liliopsida</taxon>
        <taxon>Poales</taxon>
        <taxon>Poaceae</taxon>
        <taxon>BOP clade</taxon>
        <taxon>Oryzoideae</taxon>
        <taxon>Oryzeae</taxon>
        <taxon>Oryzinae</taxon>
        <taxon>Oryza</taxon>
        <taxon>Oryza sativa</taxon>
    </lineage>
</organism>
<evidence type="ECO:0000313" key="2">
    <source>
        <dbReference type="EMBL" id="BAT17795.1"/>
    </source>
</evidence>
<dbReference type="Gramene" id="Os12t0578000-01">
    <property type="protein sequence ID" value="Os12t0578000-01"/>
    <property type="gene ID" value="Os12g0578000"/>
</dbReference>
<dbReference type="PaxDb" id="39947-A0A0P0YC47"/>
<reference evidence="2 3" key="2">
    <citation type="journal article" date="2013" name="Plant Cell Physiol.">
        <title>Rice Annotation Project Database (RAP-DB): an integrative and interactive database for rice genomics.</title>
        <authorList>
            <person name="Sakai H."/>
            <person name="Lee S.S."/>
            <person name="Tanaka T."/>
            <person name="Numa H."/>
            <person name="Kim J."/>
            <person name="Kawahara Y."/>
            <person name="Wakimoto H."/>
            <person name="Yang C.C."/>
            <person name="Iwamoto M."/>
            <person name="Abe T."/>
            <person name="Yamada Y."/>
            <person name="Muto A."/>
            <person name="Inokuchi H."/>
            <person name="Ikemura T."/>
            <person name="Matsumoto T."/>
            <person name="Sasaki T."/>
            <person name="Itoh T."/>
        </authorList>
    </citation>
    <scope>NUCLEOTIDE SEQUENCE [LARGE SCALE GENOMIC DNA]</scope>
    <source>
        <strain evidence="3">cv. Nipponbare</strain>
    </source>
</reference>
<gene>
    <name evidence="2" type="ordered locus">Os12g0578000</name>
    <name evidence="2" type="ORF">OSNPB_120578000</name>
</gene>
<dbReference type="Proteomes" id="UP000059680">
    <property type="component" value="Chromosome 12"/>
</dbReference>
<dbReference type="eggNOG" id="KOG4197">
    <property type="taxonomic scope" value="Eukaryota"/>
</dbReference>
<dbReference type="InParanoid" id="A0A0P0YC47"/>
<keyword evidence="3" id="KW-1185">Reference proteome</keyword>
<proteinExistence type="predicted"/>
<accession>A0A0P0YC47</accession>
<reference evidence="2 3" key="3">
    <citation type="journal article" date="2013" name="Rice">
        <title>Improvement of the Oryza sativa Nipponbare reference genome using next generation sequence and optical map data.</title>
        <authorList>
            <person name="Kawahara Y."/>
            <person name="de la Bastide M."/>
            <person name="Hamilton J.P."/>
            <person name="Kanamori H."/>
            <person name="McCombie W.R."/>
            <person name="Ouyang S."/>
            <person name="Schwartz D.C."/>
            <person name="Tanaka T."/>
            <person name="Wu J."/>
            <person name="Zhou S."/>
            <person name="Childs K.L."/>
            <person name="Davidson R.M."/>
            <person name="Lin H."/>
            <person name="Quesada-Ocampo L."/>
            <person name="Vaillancourt B."/>
            <person name="Sakai H."/>
            <person name="Lee S.S."/>
            <person name="Kim J."/>
            <person name="Numa H."/>
            <person name="Itoh T."/>
            <person name="Buell C.R."/>
            <person name="Matsumoto T."/>
        </authorList>
    </citation>
    <scope>NUCLEOTIDE SEQUENCE [LARGE SCALE GENOMIC DNA]</scope>
    <source>
        <strain evidence="3">cv. Nipponbare</strain>
    </source>
</reference>